<proteinExistence type="predicted"/>
<reference evidence="2 3" key="1">
    <citation type="submission" date="2021-06" db="EMBL/GenBank/DDBJ databases">
        <title>Genome sequence of Babesia caballi.</title>
        <authorList>
            <person name="Yamagishi J."/>
            <person name="Kidaka T."/>
            <person name="Ochi A."/>
        </authorList>
    </citation>
    <scope>NUCLEOTIDE SEQUENCE [LARGE SCALE GENOMIC DNA]</scope>
    <source>
        <strain evidence="2">USDA-D6B2</strain>
    </source>
</reference>
<evidence type="ECO:0000313" key="2">
    <source>
        <dbReference type="EMBL" id="GIX63725.1"/>
    </source>
</evidence>
<organism evidence="2 3">
    <name type="scientific">Babesia caballi</name>
    <dbReference type="NCBI Taxonomy" id="5871"/>
    <lineage>
        <taxon>Eukaryota</taxon>
        <taxon>Sar</taxon>
        <taxon>Alveolata</taxon>
        <taxon>Apicomplexa</taxon>
        <taxon>Aconoidasida</taxon>
        <taxon>Piroplasmida</taxon>
        <taxon>Babesiidae</taxon>
        <taxon>Babesia</taxon>
    </lineage>
</organism>
<sequence>MLPRALFSDRALELTFEDMAAREADFHRYKSRSLDRLRTKGVYIASLIVFGVLCCGLVLLRDVMNNMHAKVRAIHTQSTATHPNYPSEEDVFA</sequence>
<comment type="caution">
    <text evidence="2">The sequence shown here is derived from an EMBL/GenBank/DDBJ whole genome shotgun (WGS) entry which is preliminary data.</text>
</comment>
<keyword evidence="1" id="KW-0472">Membrane</keyword>
<gene>
    <name evidence="2" type="ORF">BcabD6B2_31600</name>
</gene>
<accession>A0AAV4LVH5</accession>
<keyword evidence="1" id="KW-1133">Transmembrane helix</keyword>
<protein>
    <submittedName>
        <fullName evidence="2">LysM peptidoglycan-binding domain-containing protein</fullName>
    </submittedName>
</protein>
<name>A0AAV4LVH5_BABCB</name>
<dbReference type="GeneID" id="94195206"/>
<dbReference type="AlphaFoldDB" id="A0AAV4LVH5"/>
<evidence type="ECO:0000313" key="3">
    <source>
        <dbReference type="Proteomes" id="UP001497744"/>
    </source>
</evidence>
<keyword evidence="1" id="KW-0812">Transmembrane</keyword>
<keyword evidence="3" id="KW-1185">Reference proteome</keyword>
<feature type="transmembrane region" description="Helical" evidence="1">
    <location>
        <begin position="41"/>
        <end position="60"/>
    </location>
</feature>
<evidence type="ECO:0000256" key="1">
    <source>
        <dbReference type="SAM" id="Phobius"/>
    </source>
</evidence>
<dbReference type="RefSeq" id="XP_067715794.1">
    <property type="nucleotide sequence ID" value="XM_067859693.1"/>
</dbReference>
<dbReference type="EMBL" id="BPLF01000002">
    <property type="protein sequence ID" value="GIX63725.1"/>
    <property type="molecule type" value="Genomic_DNA"/>
</dbReference>
<dbReference type="Proteomes" id="UP001497744">
    <property type="component" value="Unassembled WGS sequence"/>
</dbReference>